<feature type="transmembrane region" description="Helical" evidence="6">
    <location>
        <begin position="282"/>
        <end position="300"/>
    </location>
</feature>
<dbReference type="RefSeq" id="WP_148932061.1">
    <property type="nucleotide sequence ID" value="NZ_VNHS01000010.1"/>
</dbReference>
<dbReference type="OrthoDB" id="9774361at2"/>
<evidence type="ECO:0000256" key="3">
    <source>
        <dbReference type="ARBA" id="ARBA00022692"/>
    </source>
</evidence>
<accession>A0A5S5BXR0</accession>
<dbReference type="EMBL" id="VNHS01000010">
    <property type="protein sequence ID" value="TYP71118.1"/>
    <property type="molecule type" value="Genomic_DNA"/>
</dbReference>
<dbReference type="InterPro" id="IPR002549">
    <property type="entry name" value="AI-2E-like"/>
</dbReference>
<comment type="similarity">
    <text evidence="2">Belongs to the autoinducer-2 exporter (AI-2E) (TC 2.A.86) family.</text>
</comment>
<dbReference type="Proteomes" id="UP000323257">
    <property type="component" value="Unassembled WGS sequence"/>
</dbReference>
<keyword evidence="3 6" id="KW-0812">Transmembrane</keyword>
<evidence type="ECO:0000313" key="8">
    <source>
        <dbReference type="Proteomes" id="UP000323257"/>
    </source>
</evidence>
<feature type="transmembrane region" description="Helical" evidence="6">
    <location>
        <begin position="69"/>
        <end position="90"/>
    </location>
</feature>
<dbReference type="PANTHER" id="PTHR21716">
    <property type="entry name" value="TRANSMEMBRANE PROTEIN"/>
    <property type="match status" value="1"/>
</dbReference>
<sequence length="377" mass="41917">MLSFYRKYWRTAFDIALIVLTVWLILFTFSYIYRIATPIFLSFIIFMIIEPPARWLTRLGLKKSIAAGISVLLFTIVIVGAFLGASVIIANQVRNLGDNLGAYQQLLTTEFTSNTSYLKQKYEGLNLPDNVITGITEALDSVTKWGTTVAKNFLFSLGGYLTSFSTFIFNFAIGIILAYFLSVEIKDWKRTASEKTPRTFKNAFFFLKDNVFRGIGIYLKAQMKLISITFVVIFAALLALGVNNALAISALAAVFDVLPLLGVGTVFVPWIIYLFIVGNTTLAIWLTVLFLFVVLTRQILEPKITGDTLGVSAFTMLAFMIVSLSLFGIAGAILSPILMILIKALYDQRYFHRWIRAPKGEYGPAAAESSPVEGDPS</sequence>
<dbReference type="AlphaFoldDB" id="A0A5S5BXR0"/>
<feature type="transmembrane region" description="Helical" evidence="6">
    <location>
        <begin position="39"/>
        <end position="57"/>
    </location>
</feature>
<dbReference type="PANTHER" id="PTHR21716:SF68">
    <property type="entry name" value="TRANSPORT PROTEIN YTVI-RELATED"/>
    <property type="match status" value="1"/>
</dbReference>
<keyword evidence="5 6" id="KW-0472">Membrane</keyword>
<feature type="transmembrane region" description="Helical" evidence="6">
    <location>
        <begin position="160"/>
        <end position="181"/>
    </location>
</feature>
<proteinExistence type="inferred from homology"/>
<feature type="transmembrane region" description="Helical" evidence="6">
    <location>
        <begin position="225"/>
        <end position="242"/>
    </location>
</feature>
<comment type="subcellular location">
    <subcellularLocation>
        <location evidence="1">Membrane</location>
        <topology evidence="1">Multi-pass membrane protein</topology>
    </subcellularLocation>
</comment>
<comment type="caution">
    <text evidence="7">The sequence shown here is derived from an EMBL/GenBank/DDBJ whole genome shotgun (WGS) entry which is preliminary data.</text>
</comment>
<keyword evidence="8" id="KW-1185">Reference proteome</keyword>
<protein>
    <submittedName>
        <fullName evidence="7">Sporulation integral membrane protein YtvI</fullName>
    </submittedName>
</protein>
<evidence type="ECO:0000313" key="7">
    <source>
        <dbReference type="EMBL" id="TYP71118.1"/>
    </source>
</evidence>
<dbReference type="GO" id="GO:0016020">
    <property type="term" value="C:membrane"/>
    <property type="evidence" value="ECO:0007669"/>
    <property type="project" value="UniProtKB-SubCell"/>
</dbReference>
<dbReference type="Pfam" id="PF01594">
    <property type="entry name" value="AI-2E_transport"/>
    <property type="match status" value="1"/>
</dbReference>
<keyword evidence="4 6" id="KW-1133">Transmembrane helix</keyword>
<feature type="transmembrane region" description="Helical" evidence="6">
    <location>
        <begin position="248"/>
        <end position="275"/>
    </location>
</feature>
<feature type="transmembrane region" description="Helical" evidence="6">
    <location>
        <begin position="320"/>
        <end position="346"/>
    </location>
</feature>
<reference evidence="7 8" key="1">
    <citation type="submission" date="2019-07" db="EMBL/GenBank/DDBJ databases">
        <title>Genomic Encyclopedia of Type Strains, Phase III (KMG-III): the genomes of soil and plant-associated and newly described type strains.</title>
        <authorList>
            <person name="Whitman W."/>
        </authorList>
    </citation>
    <scope>NUCLEOTIDE SEQUENCE [LARGE SCALE GENOMIC DNA]</scope>
    <source>
        <strain evidence="7 8">BL24</strain>
    </source>
</reference>
<evidence type="ECO:0000256" key="1">
    <source>
        <dbReference type="ARBA" id="ARBA00004141"/>
    </source>
</evidence>
<feature type="transmembrane region" description="Helical" evidence="6">
    <location>
        <begin position="12"/>
        <end position="33"/>
    </location>
</feature>
<evidence type="ECO:0000256" key="6">
    <source>
        <dbReference type="SAM" id="Phobius"/>
    </source>
</evidence>
<dbReference type="GO" id="GO:0055085">
    <property type="term" value="P:transmembrane transport"/>
    <property type="evidence" value="ECO:0007669"/>
    <property type="project" value="TreeGrafter"/>
</dbReference>
<name>A0A5S5BXR0_9BACL</name>
<organism evidence="7 8">
    <name type="scientific">Paenibacillus methanolicus</name>
    <dbReference type="NCBI Taxonomy" id="582686"/>
    <lineage>
        <taxon>Bacteria</taxon>
        <taxon>Bacillati</taxon>
        <taxon>Bacillota</taxon>
        <taxon>Bacilli</taxon>
        <taxon>Bacillales</taxon>
        <taxon>Paenibacillaceae</taxon>
        <taxon>Paenibacillus</taxon>
    </lineage>
</organism>
<evidence type="ECO:0000256" key="2">
    <source>
        <dbReference type="ARBA" id="ARBA00009773"/>
    </source>
</evidence>
<gene>
    <name evidence="7" type="ORF">BCM02_11067</name>
</gene>
<evidence type="ECO:0000256" key="4">
    <source>
        <dbReference type="ARBA" id="ARBA00022989"/>
    </source>
</evidence>
<evidence type="ECO:0000256" key="5">
    <source>
        <dbReference type="ARBA" id="ARBA00023136"/>
    </source>
</evidence>